<feature type="coiled-coil region" evidence="2">
    <location>
        <begin position="250"/>
        <end position="281"/>
    </location>
</feature>
<keyword evidence="2" id="KW-0175">Coiled coil</keyword>
<dbReference type="AlphaFoldDB" id="A0A833T059"/>
<dbReference type="EMBL" id="JAACNO010001855">
    <property type="protein sequence ID" value="KAF4137204.1"/>
    <property type="molecule type" value="Genomic_DNA"/>
</dbReference>
<keyword evidence="1" id="KW-0862">Zinc</keyword>
<dbReference type="InterPro" id="IPR001841">
    <property type="entry name" value="Znf_RING"/>
</dbReference>
<protein>
    <submittedName>
        <fullName evidence="5">C3HC4 type (RING finger) zinc finger protein</fullName>
    </submittedName>
    <submittedName>
        <fullName evidence="6">C3HC4 type zinc finger</fullName>
    </submittedName>
</protein>
<keyword evidence="7" id="KW-1185">Reference proteome</keyword>
<dbReference type="PROSITE" id="PS50089">
    <property type="entry name" value="ZF_RING_2"/>
    <property type="match status" value="1"/>
</dbReference>
<sequence length="383" mass="43151">MANRTEDEWSLVSDNEEVLSDMSFDEVDPEPEVLVPEVTVTKTQVSAPTGNEVEVPNPEEEIADVLSLLADTSVSECSTTSYSHEIRVSLLSPTHQDRFMASSRFDSTLESPKRSIKLAFLGCDARSKSFPERLRATTAAMRPLAREVEQPKYTEVTPFKQDQSTQVDFKAPPVEAQETRATLLRDVSDRSMTISNQLRAKSQDNERLSLRIAELESVIVHTEQKNRRHAMMVKTSERSLSLVKQQAKLSAEYQDNLKAIADNLRRENADLRRQNTALQGEDESLAVRSLTELEELETMLARGMENVRSALRTKYRAAMEKHREHELCVVCFEKPVSVVLLPCRHQVLCASCALRVTSCPIDRQDIQDKALTYGLNAYTTSSS</sequence>
<feature type="coiled-coil region" evidence="2">
    <location>
        <begin position="198"/>
        <end position="225"/>
    </location>
</feature>
<dbReference type="Gene3D" id="3.30.40.10">
    <property type="entry name" value="Zinc/RING finger domain, C3HC4 (zinc finger)"/>
    <property type="match status" value="1"/>
</dbReference>
<comment type="caution">
    <text evidence="5">The sequence shown here is derived from an EMBL/GenBank/DDBJ whole genome shotgun (WGS) entry which is preliminary data.</text>
</comment>
<organism evidence="5 7">
    <name type="scientific">Phytophthora infestans</name>
    <name type="common">Potato late blight agent</name>
    <name type="synonym">Botrytis infestans</name>
    <dbReference type="NCBI Taxonomy" id="4787"/>
    <lineage>
        <taxon>Eukaryota</taxon>
        <taxon>Sar</taxon>
        <taxon>Stramenopiles</taxon>
        <taxon>Oomycota</taxon>
        <taxon>Peronosporomycetes</taxon>
        <taxon>Peronosporales</taxon>
        <taxon>Peronosporaceae</taxon>
        <taxon>Phytophthora</taxon>
    </lineage>
</organism>
<proteinExistence type="predicted"/>
<evidence type="ECO:0000313" key="6">
    <source>
        <dbReference type="EMBL" id="KAF4137204.1"/>
    </source>
</evidence>
<dbReference type="Pfam" id="PF13920">
    <property type="entry name" value="zf-C3HC4_3"/>
    <property type="match status" value="1"/>
</dbReference>
<dbReference type="EMBL" id="WSZM01000302">
    <property type="protein sequence ID" value="KAF4035665.1"/>
    <property type="molecule type" value="Genomic_DNA"/>
</dbReference>
<reference evidence="5" key="1">
    <citation type="submission" date="2020-04" db="EMBL/GenBank/DDBJ databases">
        <title>Hybrid Assembly of Korean Phytophthora infestans isolates.</title>
        <authorList>
            <person name="Prokchorchik M."/>
            <person name="Lee Y."/>
            <person name="Seo J."/>
            <person name="Cho J.-H."/>
            <person name="Park Y.-E."/>
            <person name="Jang D.-C."/>
            <person name="Im J.-S."/>
            <person name="Choi J.-G."/>
            <person name="Park H.-J."/>
            <person name="Lee G.-B."/>
            <person name="Lee Y.-G."/>
            <person name="Hong S.-Y."/>
            <person name="Cho K."/>
            <person name="Sohn K.H."/>
        </authorList>
    </citation>
    <scope>NUCLEOTIDE SEQUENCE</scope>
    <source>
        <strain evidence="5">KR_1_A1</strain>
        <strain evidence="6">KR_2_A2</strain>
    </source>
</reference>
<dbReference type="InterPro" id="IPR013083">
    <property type="entry name" value="Znf_RING/FYVE/PHD"/>
</dbReference>
<name>A0A833T059_PHYIN</name>
<evidence type="ECO:0000256" key="3">
    <source>
        <dbReference type="SAM" id="MobiDB-lite"/>
    </source>
</evidence>
<dbReference type="PANTHER" id="PTHR14879">
    <property type="entry name" value="CASPASE REGULATOR, RING FINGER DOMAIN-CONTAINING"/>
    <property type="match status" value="1"/>
</dbReference>
<dbReference type="PANTHER" id="PTHR14879:SF5">
    <property type="entry name" value="RING-TYPE DOMAIN-CONTAINING PROTEIN"/>
    <property type="match status" value="1"/>
</dbReference>
<dbReference type="Proteomes" id="UP000704712">
    <property type="component" value="Unassembled WGS sequence"/>
</dbReference>
<feature type="compositionally biased region" description="Acidic residues" evidence="3">
    <location>
        <begin position="14"/>
        <end position="31"/>
    </location>
</feature>
<evidence type="ECO:0000256" key="2">
    <source>
        <dbReference type="SAM" id="Coils"/>
    </source>
</evidence>
<gene>
    <name evidence="5" type="ORF">GN244_ATG12331</name>
    <name evidence="6" type="ORF">GN958_ATG13612</name>
</gene>
<evidence type="ECO:0000256" key="1">
    <source>
        <dbReference type="PROSITE-ProRule" id="PRU00175"/>
    </source>
</evidence>
<dbReference type="InterPro" id="IPR051728">
    <property type="entry name" value="RING-FYVE_E3_ubiquitin-ligase"/>
</dbReference>
<accession>A0A833T059</accession>
<keyword evidence="1" id="KW-0863">Zinc-finger</keyword>
<dbReference type="Proteomes" id="UP000602510">
    <property type="component" value="Unassembled WGS sequence"/>
</dbReference>
<dbReference type="SUPFAM" id="SSF57850">
    <property type="entry name" value="RING/U-box"/>
    <property type="match status" value="1"/>
</dbReference>
<evidence type="ECO:0000313" key="5">
    <source>
        <dbReference type="EMBL" id="KAF4035665.1"/>
    </source>
</evidence>
<dbReference type="GO" id="GO:0008270">
    <property type="term" value="F:zinc ion binding"/>
    <property type="evidence" value="ECO:0007669"/>
    <property type="project" value="UniProtKB-KW"/>
</dbReference>
<feature type="region of interest" description="Disordered" evidence="3">
    <location>
        <begin position="1"/>
        <end position="32"/>
    </location>
</feature>
<evidence type="ECO:0000313" key="7">
    <source>
        <dbReference type="Proteomes" id="UP000602510"/>
    </source>
</evidence>
<keyword evidence="1" id="KW-0479">Metal-binding</keyword>
<evidence type="ECO:0000259" key="4">
    <source>
        <dbReference type="PROSITE" id="PS50089"/>
    </source>
</evidence>
<dbReference type="SMART" id="SM00184">
    <property type="entry name" value="RING"/>
    <property type="match status" value="1"/>
</dbReference>
<feature type="domain" description="RING-type" evidence="4">
    <location>
        <begin position="328"/>
        <end position="363"/>
    </location>
</feature>